<dbReference type="InParanoid" id="B6III0"/>
<reference evidence="2 3" key="2">
    <citation type="journal article" date="2011" name="PLoS Genet.">
        <title>Caenorhabditis briggsae recombinant inbred line genotypes reveal inter-strain incompatibility and the evolution of recombination.</title>
        <authorList>
            <person name="Ross J.A."/>
            <person name="Koboldt D.C."/>
            <person name="Staisch J.E."/>
            <person name="Chamberlin H.M."/>
            <person name="Gupta B.P."/>
            <person name="Miller R.D."/>
            <person name="Baird S.E."/>
            <person name="Haag E.S."/>
        </authorList>
    </citation>
    <scope>NUCLEOTIDE SEQUENCE [LARGE SCALE GENOMIC DNA]</scope>
    <source>
        <strain evidence="2 3">AF16</strain>
    </source>
</reference>
<dbReference type="InterPro" id="IPR009003">
    <property type="entry name" value="Peptidase_S1_PA"/>
</dbReference>
<dbReference type="SUPFAM" id="SSF50494">
    <property type="entry name" value="Trypsin-like serine proteases"/>
    <property type="match status" value="1"/>
</dbReference>
<dbReference type="InterPro" id="IPR043504">
    <property type="entry name" value="Peptidase_S1_PA_chymotrypsin"/>
</dbReference>
<name>B6III0_CAEBR</name>
<dbReference type="Gene3D" id="2.40.10.10">
    <property type="entry name" value="Trypsin-like serine proteases"/>
    <property type="match status" value="1"/>
</dbReference>
<dbReference type="GeneID" id="68916803"/>
<dbReference type="EMBL" id="HE600958">
    <property type="protein sequence ID" value="CAR99710.1"/>
    <property type="molecule type" value="Genomic_DNA"/>
</dbReference>
<dbReference type="PANTHER" id="PTHR22596:SF7">
    <property type="entry name" value="PEPTIDASE S1 DOMAIN-CONTAINING PROTEIN"/>
    <property type="match status" value="1"/>
</dbReference>
<accession>B6III0</accession>
<dbReference type="KEGG" id="cbr:CBG_25310"/>
<sequence>MTMLIKWISVLFFFFLIPLQSTQKLTDSENKLRKETCGKGLKCMLFENSDRRRITDAPWNVAIEVMNEKESGLCTGTLISSRHVITARHCFALLKDDGYLQKFENWDFESPKFIVNSNFCI</sequence>
<evidence type="ECO:0000313" key="2">
    <source>
        <dbReference type="EMBL" id="CAR99710.1"/>
    </source>
</evidence>
<dbReference type="AlphaFoldDB" id="B6III0"/>
<organism evidence="2 3">
    <name type="scientific">Caenorhabditis briggsae</name>
    <dbReference type="NCBI Taxonomy" id="6238"/>
    <lineage>
        <taxon>Eukaryota</taxon>
        <taxon>Metazoa</taxon>
        <taxon>Ecdysozoa</taxon>
        <taxon>Nematoda</taxon>
        <taxon>Chromadorea</taxon>
        <taxon>Rhabditida</taxon>
        <taxon>Rhabditina</taxon>
        <taxon>Rhabditomorpha</taxon>
        <taxon>Rhabditoidea</taxon>
        <taxon>Rhabditidae</taxon>
        <taxon>Peloderinae</taxon>
        <taxon>Caenorhabditis</taxon>
    </lineage>
</organism>
<dbReference type="InterPro" id="IPR005514">
    <property type="entry name" value="DUF316"/>
</dbReference>
<evidence type="ECO:0000313" key="4">
    <source>
        <dbReference type="WormBase" id="CBG25310"/>
    </source>
</evidence>
<dbReference type="WormBase" id="CBG25310">
    <property type="protein sequence ID" value="CBP48475"/>
    <property type="gene ID" value="WBGene00086724"/>
</dbReference>
<dbReference type="eggNOG" id="KOG3627">
    <property type="taxonomic scope" value="Eukaryota"/>
</dbReference>
<keyword evidence="3" id="KW-1185">Reference proteome</keyword>
<reference evidence="2 3" key="1">
    <citation type="journal article" date="2003" name="PLoS Biol.">
        <title>The genome sequence of Caenorhabditis briggsae: a platform for comparative genomics.</title>
        <authorList>
            <person name="Stein L.D."/>
            <person name="Bao Z."/>
            <person name="Blasiar D."/>
            <person name="Blumenthal T."/>
            <person name="Brent M.R."/>
            <person name="Chen N."/>
            <person name="Chinwalla A."/>
            <person name="Clarke L."/>
            <person name="Clee C."/>
            <person name="Coghlan A."/>
            <person name="Coulson A."/>
            <person name="D'Eustachio P."/>
            <person name="Fitch D.H."/>
            <person name="Fulton L.A."/>
            <person name="Fulton R.E."/>
            <person name="Griffiths-Jones S."/>
            <person name="Harris T.W."/>
            <person name="Hillier L.W."/>
            <person name="Kamath R."/>
            <person name="Kuwabara P.E."/>
            <person name="Mardis E.R."/>
            <person name="Marra M.A."/>
            <person name="Miner T.L."/>
            <person name="Minx P."/>
            <person name="Mullikin J.C."/>
            <person name="Plumb R.W."/>
            <person name="Rogers J."/>
            <person name="Schein J.E."/>
            <person name="Sohrmann M."/>
            <person name="Spieth J."/>
            <person name="Stajich J.E."/>
            <person name="Wei C."/>
            <person name="Willey D."/>
            <person name="Wilson R.K."/>
            <person name="Durbin R."/>
            <person name="Waterston R.H."/>
        </authorList>
    </citation>
    <scope>NUCLEOTIDE SEQUENCE [LARGE SCALE GENOMIC DNA]</scope>
    <source>
        <strain evidence="2 3">AF16</strain>
    </source>
</reference>
<keyword evidence="1" id="KW-0732">Signal</keyword>
<dbReference type="HOGENOM" id="CLU_2040144_0_0_1"/>
<feature type="chain" id="PRO_5002844137" evidence="1">
    <location>
        <begin position="23"/>
        <end position="121"/>
    </location>
</feature>
<feature type="signal peptide" evidence="1">
    <location>
        <begin position="1"/>
        <end position="22"/>
    </location>
</feature>
<dbReference type="Pfam" id="PF03761">
    <property type="entry name" value="DUF316"/>
    <property type="match status" value="1"/>
</dbReference>
<dbReference type="STRING" id="6238.B6III0"/>
<proteinExistence type="predicted"/>
<dbReference type="CTD" id="68916803"/>
<evidence type="ECO:0000313" key="3">
    <source>
        <dbReference type="Proteomes" id="UP000008549"/>
    </source>
</evidence>
<evidence type="ECO:0000256" key="1">
    <source>
        <dbReference type="SAM" id="SignalP"/>
    </source>
</evidence>
<dbReference type="PANTHER" id="PTHR22596">
    <property type="entry name" value="TRYPSIN-LIKE PROTEASE PROTEIN 6"/>
    <property type="match status" value="1"/>
</dbReference>
<gene>
    <name evidence="2 4" type="ORF">CBG25310</name>
    <name evidence="2" type="ORF">CBG_25310</name>
</gene>
<dbReference type="RefSeq" id="XP_045099271.1">
    <property type="nucleotide sequence ID" value="XM_045238589.1"/>
</dbReference>
<dbReference type="Proteomes" id="UP000008549">
    <property type="component" value="Unassembled WGS sequence"/>
</dbReference>
<protein>
    <submittedName>
        <fullName evidence="2">Protein CBG25310</fullName>
    </submittedName>
</protein>